<dbReference type="InterPro" id="IPR006059">
    <property type="entry name" value="SBP"/>
</dbReference>
<dbReference type="InterPro" id="IPR050490">
    <property type="entry name" value="Bact_solute-bd_prot1"/>
</dbReference>
<evidence type="ECO:0000313" key="4">
    <source>
        <dbReference type="Proteomes" id="UP000294498"/>
    </source>
</evidence>
<dbReference type="EMBL" id="SODV01000001">
    <property type="protein sequence ID" value="TDX01368.1"/>
    <property type="molecule type" value="Genomic_DNA"/>
</dbReference>
<evidence type="ECO:0000256" key="1">
    <source>
        <dbReference type="ARBA" id="ARBA00004418"/>
    </source>
</evidence>
<dbReference type="Proteomes" id="UP000294498">
    <property type="component" value="Unassembled WGS sequence"/>
</dbReference>
<organism evidence="3 4">
    <name type="scientific">Dinghuibacter silviterrae</name>
    <dbReference type="NCBI Taxonomy" id="1539049"/>
    <lineage>
        <taxon>Bacteria</taxon>
        <taxon>Pseudomonadati</taxon>
        <taxon>Bacteroidota</taxon>
        <taxon>Chitinophagia</taxon>
        <taxon>Chitinophagales</taxon>
        <taxon>Chitinophagaceae</taxon>
        <taxon>Dinghuibacter</taxon>
    </lineage>
</organism>
<dbReference type="AlphaFoldDB" id="A0A4R8DTW9"/>
<name>A0A4R8DTW9_9BACT</name>
<keyword evidence="4" id="KW-1185">Reference proteome</keyword>
<dbReference type="PANTHER" id="PTHR43649:SF12">
    <property type="entry name" value="DIACETYLCHITOBIOSE BINDING PROTEIN DASA"/>
    <property type="match status" value="1"/>
</dbReference>
<sequence>MPALLLKGITWSHSRGVTPLLAAAQRFSELFPDVSVTWTQRSLQEFADKPLEALTEQYDLLVIDHPWVGRAAATGCVLPLDTLLPAAFLEDQARHSTGDSHPSYRYDGHQWALALDAATPVASYRQDLLDRHQVSVPGTWNEVLALARRGKVAVPAIPIDILMNFYMFCIAHGALPFQCKDEVVDRVTGLVALETMQELYGLLDKKMFQLNPIGVAEVMTRTDDFWYCPFAYGYSNYTRRGYARTRLTYADLVALRGNRLRSTIGGTGLAISTRCIHMEEALAFAQWVTSGECQSTFYLQHGGQPAHRSAWVDAEANRLCNDYFRVVLPAMERGYTRPRYDGYLFFQDHGGDPLREALMGKRRPASALDELNEVYRRSLAPENVHA</sequence>
<protein>
    <submittedName>
        <fullName evidence="3">Multiple sugar transport system substrate-binding protein</fullName>
    </submittedName>
</protein>
<dbReference type="Gene3D" id="3.40.190.10">
    <property type="entry name" value="Periplasmic binding protein-like II"/>
    <property type="match status" value="2"/>
</dbReference>
<dbReference type="OrthoDB" id="9811622at2"/>
<comment type="subcellular location">
    <subcellularLocation>
        <location evidence="1">Periplasm</location>
    </subcellularLocation>
</comment>
<dbReference type="RefSeq" id="WP_133993842.1">
    <property type="nucleotide sequence ID" value="NZ_SODV01000001.1"/>
</dbReference>
<comment type="caution">
    <text evidence="3">The sequence shown here is derived from an EMBL/GenBank/DDBJ whole genome shotgun (WGS) entry which is preliminary data.</text>
</comment>
<dbReference type="GO" id="GO:0042597">
    <property type="term" value="C:periplasmic space"/>
    <property type="evidence" value="ECO:0007669"/>
    <property type="project" value="UniProtKB-SubCell"/>
</dbReference>
<proteinExistence type="inferred from homology"/>
<keyword evidence="3" id="KW-0762">Sugar transport</keyword>
<dbReference type="Pfam" id="PF01547">
    <property type="entry name" value="SBP_bac_1"/>
    <property type="match status" value="1"/>
</dbReference>
<dbReference type="PANTHER" id="PTHR43649">
    <property type="entry name" value="ARABINOSE-BINDING PROTEIN-RELATED"/>
    <property type="match status" value="1"/>
</dbReference>
<gene>
    <name evidence="3" type="ORF">EDB95_2402</name>
</gene>
<keyword evidence="3" id="KW-0813">Transport</keyword>
<evidence type="ECO:0000256" key="2">
    <source>
        <dbReference type="ARBA" id="ARBA00008520"/>
    </source>
</evidence>
<accession>A0A4R8DTW9</accession>
<dbReference type="SUPFAM" id="SSF53850">
    <property type="entry name" value="Periplasmic binding protein-like II"/>
    <property type="match status" value="1"/>
</dbReference>
<evidence type="ECO:0000313" key="3">
    <source>
        <dbReference type="EMBL" id="TDX01368.1"/>
    </source>
</evidence>
<reference evidence="3 4" key="1">
    <citation type="submission" date="2019-03" db="EMBL/GenBank/DDBJ databases">
        <title>Genomic Encyclopedia of Type Strains, Phase IV (KMG-IV): sequencing the most valuable type-strain genomes for metagenomic binning, comparative biology and taxonomic classification.</title>
        <authorList>
            <person name="Goeker M."/>
        </authorList>
    </citation>
    <scope>NUCLEOTIDE SEQUENCE [LARGE SCALE GENOMIC DNA]</scope>
    <source>
        <strain evidence="3 4">DSM 100059</strain>
    </source>
</reference>
<comment type="similarity">
    <text evidence="2">Belongs to the bacterial solute-binding protein 1 family.</text>
</comment>